<comment type="caution">
    <text evidence="2">The sequence shown here is derived from an EMBL/GenBank/DDBJ whole genome shotgun (WGS) entry which is preliminary data.</text>
</comment>
<feature type="transmembrane region" description="Helical" evidence="1">
    <location>
        <begin position="119"/>
        <end position="148"/>
    </location>
</feature>
<dbReference type="RefSeq" id="WP_408152162.1">
    <property type="nucleotide sequence ID" value="NZ_JAQQCL010000002.1"/>
</dbReference>
<keyword evidence="1" id="KW-0472">Membrane</keyword>
<name>A0ABW9E7A3_9BURK</name>
<feature type="transmembrane region" description="Helical" evidence="1">
    <location>
        <begin position="255"/>
        <end position="275"/>
    </location>
</feature>
<dbReference type="Pfam" id="PF09948">
    <property type="entry name" value="PpoB2"/>
    <property type="match status" value="1"/>
</dbReference>
<keyword evidence="1" id="KW-1133">Transmembrane helix</keyword>
<organism evidence="2 3">
    <name type="scientific">Paraburkholderia strydomiana</name>
    <dbReference type="NCBI Taxonomy" id="1245417"/>
    <lineage>
        <taxon>Bacteria</taxon>
        <taxon>Pseudomonadati</taxon>
        <taxon>Pseudomonadota</taxon>
        <taxon>Betaproteobacteria</taxon>
        <taxon>Burkholderiales</taxon>
        <taxon>Burkholderiaceae</taxon>
        <taxon>Paraburkholderia</taxon>
    </lineage>
</organism>
<dbReference type="Proteomes" id="UP001629392">
    <property type="component" value="Unassembled WGS sequence"/>
</dbReference>
<dbReference type="PROSITE" id="PS51257">
    <property type="entry name" value="PROKAR_LIPOPROTEIN"/>
    <property type="match status" value="1"/>
</dbReference>
<feature type="transmembrane region" description="Helical" evidence="1">
    <location>
        <begin position="154"/>
        <end position="173"/>
    </location>
</feature>
<proteinExistence type="predicted"/>
<accession>A0ABW9E7A3</accession>
<feature type="transmembrane region" description="Helical" evidence="1">
    <location>
        <begin position="21"/>
        <end position="54"/>
    </location>
</feature>
<sequence length="278" mass="28800">MSKLASAVRAAPHPAFARRGVSHAVFVGACALCFAASAAATIIGSASMAAMGGTPMPGGWTMSTLWTRMCGQTWAEVAASFIGMWIVMMVAMMLPSLVPMLWRYREAVGGARQARAGWLTVLVAVGYFVVWTALGFVVFALGAASAALAMRVPALARAVPGALGMVVLIAGALQFTEWKARQLECCRNAPGRCRKLPADARTAWRHGLRLGLHCGCCCAGLTAILLVAGVMDLRAMAVVTTAITGERLLPGSKRVAQAIGTVVVGAGMVLIAQAAGRG</sequence>
<evidence type="ECO:0000256" key="1">
    <source>
        <dbReference type="SAM" id="Phobius"/>
    </source>
</evidence>
<evidence type="ECO:0000313" key="3">
    <source>
        <dbReference type="Proteomes" id="UP001629392"/>
    </source>
</evidence>
<gene>
    <name evidence="2" type="ORF">PQQ73_03600</name>
</gene>
<dbReference type="InterPro" id="IPR018688">
    <property type="entry name" value="PpoB2-like"/>
</dbReference>
<keyword evidence="3" id="KW-1185">Reference proteome</keyword>
<feature type="transmembrane region" description="Helical" evidence="1">
    <location>
        <begin position="210"/>
        <end position="231"/>
    </location>
</feature>
<protein>
    <submittedName>
        <fullName evidence="2">DUF2182 domain-containing protein</fullName>
    </submittedName>
</protein>
<evidence type="ECO:0000313" key="2">
    <source>
        <dbReference type="EMBL" id="MFM0715409.1"/>
    </source>
</evidence>
<reference evidence="2 3" key="1">
    <citation type="journal article" date="2024" name="Chem. Sci.">
        <title>Discovery of megapolipeptins by genome mining of a Burkholderiales bacteria collection.</title>
        <authorList>
            <person name="Paulo B.S."/>
            <person name="Recchia M.J.J."/>
            <person name="Lee S."/>
            <person name="Fergusson C.H."/>
            <person name="Romanowski S.B."/>
            <person name="Hernandez A."/>
            <person name="Krull N."/>
            <person name="Liu D.Y."/>
            <person name="Cavanagh H."/>
            <person name="Bos A."/>
            <person name="Gray C.A."/>
            <person name="Murphy B.T."/>
            <person name="Linington R.G."/>
            <person name="Eustaquio A.S."/>
        </authorList>
    </citation>
    <scope>NUCLEOTIDE SEQUENCE [LARGE SCALE GENOMIC DNA]</scope>
    <source>
        <strain evidence="2 3">RL17-350-BIC-E</strain>
    </source>
</reference>
<dbReference type="EMBL" id="JAQQCL010000002">
    <property type="protein sequence ID" value="MFM0715409.1"/>
    <property type="molecule type" value="Genomic_DNA"/>
</dbReference>
<keyword evidence="1" id="KW-0812">Transmembrane</keyword>
<feature type="transmembrane region" description="Helical" evidence="1">
    <location>
        <begin position="74"/>
        <end position="98"/>
    </location>
</feature>